<evidence type="ECO:0000259" key="3">
    <source>
        <dbReference type="Pfam" id="PF07589"/>
    </source>
</evidence>
<dbReference type="RefSeq" id="WP_167681242.1">
    <property type="nucleotide sequence ID" value="NZ_JAATWB010000003.1"/>
</dbReference>
<proteinExistence type="predicted"/>
<keyword evidence="1" id="KW-1133">Transmembrane helix</keyword>
<feature type="transmembrane region" description="Helical" evidence="1">
    <location>
        <begin position="176"/>
        <end position="193"/>
    </location>
</feature>
<feature type="chain" id="PRO_5046167921" evidence="2">
    <location>
        <begin position="23"/>
        <end position="197"/>
    </location>
</feature>
<evidence type="ECO:0000256" key="2">
    <source>
        <dbReference type="SAM" id="SignalP"/>
    </source>
</evidence>
<dbReference type="EMBL" id="JAATWB010000003">
    <property type="protein sequence ID" value="NJA88754.1"/>
    <property type="molecule type" value="Genomic_DNA"/>
</dbReference>
<dbReference type="InterPro" id="IPR013424">
    <property type="entry name" value="Ice-binding_C"/>
</dbReference>
<name>A0ABX0WGA8_9RHOO</name>
<evidence type="ECO:0000313" key="4">
    <source>
        <dbReference type="EMBL" id="NJA88754.1"/>
    </source>
</evidence>
<feature type="signal peptide" evidence="2">
    <location>
        <begin position="1"/>
        <end position="22"/>
    </location>
</feature>
<evidence type="ECO:0000313" key="5">
    <source>
        <dbReference type="Proteomes" id="UP000720344"/>
    </source>
</evidence>
<keyword evidence="5" id="KW-1185">Reference proteome</keyword>
<dbReference type="NCBIfam" id="TIGR02595">
    <property type="entry name" value="PEP_CTERM"/>
    <property type="match status" value="1"/>
</dbReference>
<accession>A0ABX0WGA8</accession>
<dbReference type="Proteomes" id="UP000720344">
    <property type="component" value="Unassembled WGS sequence"/>
</dbReference>
<keyword evidence="1" id="KW-0472">Membrane</keyword>
<keyword evidence="2" id="KW-0732">Signal</keyword>
<comment type="caution">
    <text evidence="4">The sequence shown here is derived from an EMBL/GenBank/DDBJ whole genome shotgun (WGS) entry which is preliminary data.</text>
</comment>
<reference evidence="5" key="1">
    <citation type="submission" date="2020-03" db="EMBL/GenBank/DDBJ databases">
        <title>Whole-genome sequence of the purple nonsulfur bacterium Rhodocyclus tenuis DSM112.</title>
        <authorList>
            <person name="Kyndt J.A."/>
            <person name="Meyer T.E."/>
        </authorList>
    </citation>
    <scope>NUCLEOTIDE SEQUENCE [LARGE SCALE GENOMIC DNA]</scope>
    <source>
        <strain evidence="5">DSM 112</strain>
    </source>
</reference>
<keyword evidence="1" id="KW-0812">Transmembrane</keyword>
<dbReference type="Pfam" id="PF07589">
    <property type="entry name" value="PEP-CTERM"/>
    <property type="match status" value="1"/>
</dbReference>
<protein>
    <submittedName>
        <fullName evidence="4">PEP-CTERM sorting domain-containing protein</fullName>
    </submittedName>
</protein>
<gene>
    <name evidence="4" type="ORF">HCX48_05885</name>
</gene>
<sequence length="197" mass="21327">MTRKTLSSVALALSLALSSAFAEAVTETRDFNDQTLTPTTTTRFFIDGFSFATGVGHALIVPNTRYGASNGTMSLAYYAGGNGFETLASRSGALFDLLRFDVGGYNNFGTQSQWLTLTGVRQDGSELSSRFEVSPTVFQSYALDSFTNLRSVRFGELSRGYVLLDNLRVSTVPEPASSALMFAGLGLLVAVRARRRR</sequence>
<feature type="domain" description="Ice-binding protein C-terminal" evidence="3">
    <location>
        <begin position="171"/>
        <end position="196"/>
    </location>
</feature>
<evidence type="ECO:0000256" key="1">
    <source>
        <dbReference type="SAM" id="Phobius"/>
    </source>
</evidence>
<organism evidence="4 5">
    <name type="scientific">Rhodocyclus gracilis</name>
    <dbReference type="NCBI Taxonomy" id="2929842"/>
    <lineage>
        <taxon>Bacteria</taxon>
        <taxon>Pseudomonadati</taxon>
        <taxon>Pseudomonadota</taxon>
        <taxon>Betaproteobacteria</taxon>
        <taxon>Rhodocyclales</taxon>
        <taxon>Rhodocyclaceae</taxon>
        <taxon>Rhodocyclus</taxon>
    </lineage>
</organism>